<evidence type="ECO:0000256" key="6">
    <source>
        <dbReference type="SAM" id="Phobius"/>
    </source>
</evidence>
<proteinExistence type="predicted"/>
<evidence type="ECO:0000313" key="9">
    <source>
        <dbReference type="Proteomes" id="UP001220324"/>
    </source>
</evidence>
<feature type="transmembrane region" description="Helical" evidence="6">
    <location>
        <begin position="271"/>
        <end position="300"/>
    </location>
</feature>
<dbReference type="InterPro" id="IPR004712">
    <property type="entry name" value="Na+/H+_antiporter_fungi"/>
</dbReference>
<evidence type="ECO:0000256" key="1">
    <source>
        <dbReference type="ARBA" id="ARBA00004141"/>
    </source>
</evidence>
<feature type="domain" description="Cation/H+ exchanger transmembrane" evidence="7">
    <location>
        <begin position="26"/>
        <end position="470"/>
    </location>
</feature>
<evidence type="ECO:0000256" key="3">
    <source>
        <dbReference type="ARBA" id="ARBA00022989"/>
    </source>
</evidence>
<keyword evidence="2 6" id="KW-0812">Transmembrane</keyword>
<evidence type="ECO:0000256" key="5">
    <source>
        <dbReference type="SAM" id="MobiDB-lite"/>
    </source>
</evidence>
<feature type="compositionally biased region" description="Polar residues" evidence="5">
    <location>
        <begin position="545"/>
        <end position="556"/>
    </location>
</feature>
<gene>
    <name evidence="8" type="ORF">N7494_010248</name>
</gene>
<feature type="transmembrane region" description="Helical" evidence="6">
    <location>
        <begin position="400"/>
        <end position="425"/>
    </location>
</feature>
<name>A0AAD6CRE0_9EURO</name>
<comment type="subcellular location">
    <subcellularLocation>
        <location evidence="1">Membrane</location>
        <topology evidence="1">Multi-pass membrane protein</topology>
    </subcellularLocation>
</comment>
<dbReference type="InterPro" id="IPR006153">
    <property type="entry name" value="Cation/H_exchanger_TM"/>
</dbReference>
<sequence length="567" mass="63304">MLHPILDISNFNVILTFSGIYLLVFAVLSLKLKQRWYLGEALPSFVIGVILGPVCANLIDARRWGGHVEEGQIAYALTRLVIGIQMVKVGYELPKQYLRQRLVELTICLLPLMALQWLATSACILLMIPHLSFLTSLIIGSCVICIDPILSQAIAKGPFADKYVRRHLREFISAEAGGNDGFGFPFLLLSISILRYADVPLSGTAKRDWIGATDTGRLGGDAGRALAHWAVEGVLYMIIMGSGYGLLVGFVGRKGLNLASKRRWIDKENFFIFPVAIGLFIVGTCGCFGSDETLACFIAGCALNWDGLYHAEVEARHDSFNSAIEVILNFGTFIFIGISMPWDQMHLPQVTGITISRLITLGILLLLFRRIPAIMLGYRFMPKICHSWKEALFMGYFAPIGMFTMALFAAWLATNLVGVGAICYVEYARRLLPDPGQSDSEINRLTAAMIPVVYWLVFFSIVVHGLSIPVLNGIYKWLQVPVIRDHPVEVMLLSENEPIPNNSVVDRRVHSVILNNRFSRNLTMDSEEQNEPDTIMLRSREQENYAESSRSSTKGSLRQVEQEWHVV</sequence>
<feature type="transmembrane region" description="Helical" evidence="6">
    <location>
        <begin position="134"/>
        <end position="155"/>
    </location>
</feature>
<keyword evidence="9" id="KW-1185">Reference proteome</keyword>
<dbReference type="Pfam" id="PF00999">
    <property type="entry name" value="Na_H_Exchanger"/>
    <property type="match status" value="1"/>
</dbReference>
<keyword evidence="3 6" id="KW-1133">Transmembrane helix</keyword>
<evidence type="ECO:0000256" key="2">
    <source>
        <dbReference type="ARBA" id="ARBA00022692"/>
    </source>
</evidence>
<dbReference type="AlphaFoldDB" id="A0AAD6CRE0"/>
<feature type="region of interest" description="Disordered" evidence="5">
    <location>
        <begin position="523"/>
        <end position="567"/>
    </location>
</feature>
<dbReference type="PANTHER" id="PTHR31382">
    <property type="entry name" value="NA(+)/H(+) ANTIPORTER"/>
    <property type="match status" value="1"/>
</dbReference>
<dbReference type="Proteomes" id="UP001220324">
    <property type="component" value="Unassembled WGS sequence"/>
</dbReference>
<dbReference type="EMBL" id="JAQIZZ010000007">
    <property type="protein sequence ID" value="KAJ5533696.1"/>
    <property type="molecule type" value="Genomic_DNA"/>
</dbReference>
<accession>A0AAD6CRE0</accession>
<feature type="transmembrane region" description="Helical" evidence="6">
    <location>
        <begin position="358"/>
        <end position="380"/>
    </location>
</feature>
<protein>
    <submittedName>
        <fullName evidence="8">Cation/H+ exchanger</fullName>
    </submittedName>
</protein>
<keyword evidence="4 6" id="KW-0472">Membrane</keyword>
<dbReference type="GO" id="GO:0015385">
    <property type="term" value="F:sodium:proton antiporter activity"/>
    <property type="evidence" value="ECO:0007669"/>
    <property type="project" value="InterPro"/>
</dbReference>
<feature type="transmembrane region" description="Helical" evidence="6">
    <location>
        <begin position="42"/>
        <end position="61"/>
    </location>
</feature>
<dbReference type="PANTHER" id="PTHR31382:SF5">
    <property type="entry name" value="SODIUM ION_PROTON EXCHANGER (EUROFUNG)"/>
    <property type="match status" value="1"/>
</dbReference>
<feature type="transmembrane region" description="Helical" evidence="6">
    <location>
        <begin position="320"/>
        <end position="338"/>
    </location>
</feature>
<dbReference type="GO" id="GO:0042391">
    <property type="term" value="P:regulation of membrane potential"/>
    <property type="evidence" value="ECO:0007669"/>
    <property type="project" value="InterPro"/>
</dbReference>
<reference evidence="8 9" key="1">
    <citation type="journal article" date="2023" name="IMA Fungus">
        <title>Comparative genomic study of the Penicillium genus elucidates a diverse pangenome and 15 lateral gene transfer events.</title>
        <authorList>
            <person name="Petersen C."/>
            <person name="Sorensen T."/>
            <person name="Nielsen M.R."/>
            <person name="Sondergaard T.E."/>
            <person name="Sorensen J.L."/>
            <person name="Fitzpatrick D.A."/>
            <person name="Frisvad J.C."/>
            <person name="Nielsen K.L."/>
        </authorList>
    </citation>
    <scope>NUCLEOTIDE SEQUENCE [LARGE SCALE GENOMIC DNA]</scope>
    <source>
        <strain evidence="8 9">IBT 35679</strain>
    </source>
</reference>
<dbReference type="GO" id="GO:0036376">
    <property type="term" value="P:sodium ion export across plasma membrane"/>
    <property type="evidence" value="ECO:0007669"/>
    <property type="project" value="InterPro"/>
</dbReference>
<dbReference type="GO" id="GO:0005886">
    <property type="term" value="C:plasma membrane"/>
    <property type="evidence" value="ECO:0007669"/>
    <property type="project" value="InterPro"/>
</dbReference>
<organism evidence="8 9">
    <name type="scientific">Penicillium frequentans</name>
    <dbReference type="NCBI Taxonomy" id="3151616"/>
    <lineage>
        <taxon>Eukaryota</taxon>
        <taxon>Fungi</taxon>
        <taxon>Dikarya</taxon>
        <taxon>Ascomycota</taxon>
        <taxon>Pezizomycotina</taxon>
        <taxon>Eurotiomycetes</taxon>
        <taxon>Eurotiomycetidae</taxon>
        <taxon>Eurotiales</taxon>
        <taxon>Aspergillaceae</taxon>
        <taxon>Penicillium</taxon>
    </lineage>
</organism>
<evidence type="ECO:0000313" key="8">
    <source>
        <dbReference type="EMBL" id="KAJ5533696.1"/>
    </source>
</evidence>
<dbReference type="GO" id="GO:0120029">
    <property type="term" value="P:proton export across plasma membrane"/>
    <property type="evidence" value="ECO:0007669"/>
    <property type="project" value="InterPro"/>
</dbReference>
<comment type="caution">
    <text evidence="8">The sequence shown here is derived from an EMBL/GenBank/DDBJ whole genome shotgun (WGS) entry which is preliminary data.</text>
</comment>
<evidence type="ECO:0000259" key="7">
    <source>
        <dbReference type="Pfam" id="PF00999"/>
    </source>
</evidence>
<feature type="transmembrane region" description="Helical" evidence="6">
    <location>
        <begin position="12"/>
        <end position="30"/>
    </location>
</feature>
<feature type="transmembrane region" description="Helical" evidence="6">
    <location>
        <begin position="103"/>
        <end position="128"/>
    </location>
</feature>
<evidence type="ECO:0000256" key="4">
    <source>
        <dbReference type="ARBA" id="ARBA00023136"/>
    </source>
</evidence>
<feature type="transmembrane region" description="Helical" evidence="6">
    <location>
        <begin position="445"/>
        <end position="466"/>
    </location>
</feature>
<feature type="transmembrane region" description="Helical" evidence="6">
    <location>
        <begin position="233"/>
        <end position="251"/>
    </location>
</feature>